<gene>
    <name evidence="9" type="ORF">KDI_42880</name>
</gene>
<dbReference type="OrthoDB" id="8659436at2"/>
<feature type="binding site" evidence="8">
    <location>
        <position position="115"/>
    </location>
    <ligand>
        <name>Fe cation</name>
        <dbReference type="ChEBI" id="CHEBI:24875"/>
    </ligand>
</feature>
<dbReference type="PANTHER" id="PTHR33202">
    <property type="entry name" value="ZINC UPTAKE REGULATION PROTEIN"/>
    <property type="match status" value="1"/>
</dbReference>
<dbReference type="RefSeq" id="WP_149403596.1">
    <property type="nucleotide sequence ID" value="NZ_BIXY01000081.1"/>
</dbReference>
<sequence length="137" mass="15409">MHDRLNKNSMAVLKMVRASHSHPTASEVYEAVRQERPQIGLASIYRILHNLVEQNYIKELRHGDDTCRYDAHTARHDHAICTQCGALLDIPIDVALPQDLLEAAAQATGIEFSSHELRLYGRCPTCQGQAVQHKTVE</sequence>
<feature type="binding site" evidence="7">
    <location>
        <position position="84"/>
    </location>
    <ligand>
        <name>Zn(2+)</name>
        <dbReference type="ChEBI" id="CHEBI:29105"/>
    </ligand>
</feature>
<keyword evidence="2" id="KW-0678">Repressor</keyword>
<dbReference type="InterPro" id="IPR036388">
    <property type="entry name" value="WH-like_DNA-bd_sf"/>
</dbReference>
<dbReference type="SUPFAM" id="SSF46785">
    <property type="entry name" value="Winged helix' DNA-binding domain"/>
    <property type="match status" value="1"/>
</dbReference>
<evidence type="ECO:0000256" key="8">
    <source>
        <dbReference type="PIRSR" id="PIRSR602481-2"/>
    </source>
</evidence>
<dbReference type="GO" id="GO:1900376">
    <property type="term" value="P:regulation of secondary metabolite biosynthetic process"/>
    <property type="evidence" value="ECO:0007669"/>
    <property type="project" value="TreeGrafter"/>
</dbReference>
<keyword evidence="8" id="KW-0408">Iron</keyword>
<dbReference type="PANTHER" id="PTHR33202:SF7">
    <property type="entry name" value="FERRIC UPTAKE REGULATION PROTEIN"/>
    <property type="match status" value="1"/>
</dbReference>
<dbReference type="GO" id="GO:0045892">
    <property type="term" value="P:negative regulation of DNA-templated transcription"/>
    <property type="evidence" value="ECO:0007669"/>
    <property type="project" value="TreeGrafter"/>
</dbReference>
<keyword evidence="4" id="KW-0805">Transcription regulation</keyword>
<evidence type="ECO:0000256" key="4">
    <source>
        <dbReference type="ARBA" id="ARBA00023015"/>
    </source>
</evidence>
<dbReference type="Gene3D" id="1.10.10.10">
    <property type="entry name" value="Winged helix-like DNA-binding domain superfamily/Winged helix DNA-binding domain"/>
    <property type="match status" value="1"/>
</dbReference>
<dbReference type="InterPro" id="IPR036390">
    <property type="entry name" value="WH_DNA-bd_sf"/>
</dbReference>
<keyword evidence="5" id="KW-0238">DNA-binding</keyword>
<comment type="similarity">
    <text evidence="1">Belongs to the Fur family.</text>
</comment>
<keyword evidence="7" id="KW-0479">Metal-binding</keyword>
<reference evidence="9 10" key="1">
    <citation type="submission" date="2019-01" db="EMBL/GenBank/DDBJ databases">
        <title>Draft genome sequence of Dictyobacter sp. Uno17.</title>
        <authorList>
            <person name="Wang C.M."/>
            <person name="Zheng Y."/>
            <person name="Sakai Y."/>
            <person name="Abe K."/>
            <person name="Yokota A."/>
            <person name="Yabe S."/>
        </authorList>
    </citation>
    <scope>NUCLEOTIDE SEQUENCE [LARGE SCALE GENOMIC DNA]</scope>
    <source>
        <strain evidence="9 10">Uno17</strain>
    </source>
</reference>
<dbReference type="InterPro" id="IPR043135">
    <property type="entry name" value="Fur_C"/>
</dbReference>
<evidence type="ECO:0000313" key="9">
    <source>
        <dbReference type="EMBL" id="GCF10724.1"/>
    </source>
</evidence>
<evidence type="ECO:0000256" key="5">
    <source>
        <dbReference type="ARBA" id="ARBA00023125"/>
    </source>
</evidence>
<accession>A0A5A5TID6</accession>
<dbReference type="AlphaFoldDB" id="A0A5A5TID6"/>
<keyword evidence="10" id="KW-1185">Reference proteome</keyword>
<dbReference type="GO" id="GO:0003700">
    <property type="term" value="F:DNA-binding transcription factor activity"/>
    <property type="evidence" value="ECO:0007669"/>
    <property type="project" value="InterPro"/>
</dbReference>
<dbReference type="Pfam" id="PF01475">
    <property type="entry name" value="FUR"/>
    <property type="match status" value="1"/>
</dbReference>
<feature type="binding site" evidence="7">
    <location>
        <position position="81"/>
    </location>
    <ligand>
        <name>Zn(2+)</name>
        <dbReference type="ChEBI" id="CHEBI:29105"/>
    </ligand>
</feature>
<dbReference type="CDD" id="cd07153">
    <property type="entry name" value="Fur_like"/>
    <property type="match status" value="1"/>
</dbReference>
<keyword evidence="6" id="KW-0804">Transcription</keyword>
<dbReference type="GO" id="GO:0008270">
    <property type="term" value="F:zinc ion binding"/>
    <property type="evidence" value="ECO:0007669"/>
    <property type="project" value="TreeGrafter"/>
</dbReference>
<dbReference type="Proteomes" id="UP000322530">
    <property type="component" value="Unassembled WGS sequence"/>
</dbReference>
<name>A0A5A5TID6_9CHLR</name>
<protein>
    <submittedName>
        <fullName evidence="9">Transcriptional repressor</fullName>
    </submittedName>
</protein>
<evidence type="ECO:0000256" key="7">
    <source>
        <dbReference type="PIRSR" id="PIRSR602481-1"/>
    </source>
</evidence>
<evidence type="ECO:0000313" key="10">
    <source>
        <dbReference type="Proteomes" id="UP000322530"/>
    </source>
</evidence>
<evidence type="ECO:0000256" key="1">
    <source>
        <dbReference type="ARBA" id="ARBA00007957"/>
    </source>
</evidence>
<comment type="caution">
    <text evidence="9">The sequence shown here is derived from an EMBL/GenBank/DDBJ whole genome shotgun (WGS) entry which is preliminary data.</text>
</comment>
<comment type="cofactor">
    <cofactor evidence="7">
        <name>Zn(2+)</name>
        <dbReference type="ChEBI" id="CHEBI:29105"/>
    </cofactor>
    <text evidence="7">Binds 1 zinc ion per subunit.</text>
</comment>
<dbReference type="EMBL" id="BIXY01000081">
    <property type="protein sequence ID" value="GCF10724.1"/>
    <property type="molecule type" value="Genomic_DNA"/>
</dbReference>
<comment type="cofactor">
    <cofactor evidence="8">
        <name>Mn(2+)</name>
        <dbReference type="ChEBI" id="CHEBI:29035"/>
    </cofactor>
    <cofactor evidence="8">
        <name>Fe(2+)</name>
        <dbReference type="ChEBI" id="CHEBI:29033"/>
    </cofactor>
    <text evidence="8">Binds 1 Mn(2+) or Fe(2+) ion per subunit.</text>
</comment>
<evidence type="ECO:0000256" key="6">
    <source>
        <dbReference type="ARBA" id="ARBA00023163"/>
    </source>
</evidence>
<organism evidence="9 10">
    <name type="scientific">Dictyobacter arantiisoli</name>
    <dbReference type="NCBI Taxonomy" id="2014874"/>
    <lineage>
        <taxon>Bacteria</taxon>
        <taxon>Bacillati</taxon>
        <taxon>Chloroflexota</taxon>
        <taxon>Ktedonobacteria</taxon>
        <taxon>Ktedonobacterales</taxon>
        <taxon>Dictyobacteraceae</taxon>
        <taxon>Dictyobacter</taxon>
    </lineage>
</organism>
<keyword evidence="3 7" id="KW-0862">Zinc</keyword>
<evidence type="ECO:0000256" key="2">
    <source>
        <dbReference type="ARBA" id="ARBA00022491"/>
    </source>
</evidence>
<dbReference type="InterPro" id="IPR002481">
    <property type="entry name" value="FUR"/>
</dbReference>
<feature type="binding site" evidence="8">
    <location>
        <position position="77"/>
    </location>
    <ligand>
        <name>Fe cation</name>
        <dbReference type="ChEBI" id="CHEBI:24875"/>
    </ligand>
</feature>
<feature type="binding site" evidence="7">
    <location>
        <position position="126"/>
    </location>
    <ligand>
        <name>Zn(2+)</name>
        <dbReference type="ChEBI" id="CHEBI:29105"/>
    </ligand>
</feature>
<dbReference type="Gene3D" id="3.30.1490.190">
    <property type="match status" value="1"/>
</dbReference>
<evidence type="ECO:0000256" key="3">
    <source>
        <dbReference type="ARBA" id="ARBA00022833"/>
    </source>
</evidence>
<feature type="binding site" evidence="7">
    <location>
        <position position="123"/>
    </location>
    <ligand>
        <name>Zn(2+)</name>
        <dbReference type="ChEBI" id="CHEBI:29105"/>
    </ligand>
</feature>
<dbReference type="GO" id="GO:0000976">
    <property type="term" value="F:transcription cis-regulatory region binding"/>
    <property type="evidence" value="ECO:0007669"/>
    <property type="project" value="TreeGrafter"/>
</dbReference>
<proteinExistence type="inferred from homology"/>